<keyword evidence="4" id="KW-1185">Reference proteome</keyword>
<dbReference type="STRING" id="1155689.SAMN05444278_102221"/>
<dbReference type="PROSITE" id="PS50005">
    <property type="entry name" value="TPR"/>
    <property type="match status" value="1"/>
</dbReference>
<sequence length="260" mass="30883">MNLSRLQHILRFPNEINSTDEDILNEAIELYPYFQALYALKLKYLANTNSFRFNQFLRKTATRTTNRKVLFDFITSTEFKQLKTVNLINQNQQKLEELSELEKTLGLSKQEAETIENPDLFEKKNHLEFEKQDKHSFNEWLSYLKVEPVNTENKKDKSKDLEIKFEDNEVAKQQEIINNFIKENPKIKPEKSNRSLERKIELKSNPSEMMTETLANVYLEQKRYDKAIQAFNILILKNPEKSSLFANRINEIKQLKENNI</sequence>
<dbReference type="InterPro" id="IPR011990">
    <property type="entry name" value="TPR-like_helical_dom_sf"/>
</dbReference>
<name>A0A1M4U7Y5_9FLAO</name>
<organism evidence="3 4">
    <name type="scientific">Psychroflexus salarius</name>
    <dbReference type="NCBI Taxonomy" id="1155689"/>
    <lineage>
        <taxon>Bacteria</taxon>
        <taxon>Pseudomonadati</taxon>
        <taxon>Bacteroidota</taxon>
        <taxon>Flavobacteriia</taxon>
        <taxon>Flavobacteriales</taxon>
        <taxon>Flavobacteriaceae</taxon>
        <taxon>Psychroflexus</taxon>
    </lineage>
</organism>
<evidence type="ECO:0000256" key="2">
    <source>
        <dbReference type="SAM" id="Coils"/>
    </source>
</evidence>
<evidence type="ECO:0008006" key="5">
    <source>
        <dbReference type="Google" id="ProtNLM"/>
    </source>
</evidence>
<feature type="coiled-coil region" evidence="2">
    <location>
        <begin position="84"/>
        <end position="111"/>
    </location>
</feature>
<proteinExistence type="predicted"/>
<evidence type="ECO:0000313" key="4">
    <source>
        <dbReference type="Proteomes" id="UP000184462"/>
    </source>
</evidence>
<protein>
    <recommendedName>
        <fullName evidence="5">Tetratricopeptide repeat-containing protein</fullName>
    </recommendedName>
</protein>
<feature type="repeat" description="TPR" evidence="1">
    <location>
        <begin position="208"/>
        <end position="241"/>
    </location>
</feature>
<dbReference type="SUPFAM" id="SSF48452">
    <property type="entry name" value="TPR-like"/>
    <property type="match status" value="1"/>
</dbReference>
<dbReference type="AlphaFoldDB" id="A0A1M4U7Y5"/>
<dbReference type="EMBL" id="FQTW01000002">
    <property type="protein sequence ID" value="SHE52707.1"/>
    <property type="molecule type" value="Genomic_DNA"/>
</dbReference>
<gene>
    <name evidence="3" type="ORF">SAMN05444278_102221</name>
</gene>
<reference evidence="3 4" key="1">
    <citation type="submission" date="2016-11" db="EMBL/GenBank/DDBJ databases">
        <authorList>
            <person name="Jaros S."/>
            <person name="Januszkiewicz K."/>
            <person name="Wedrychowicz H."/>
        </authorList>
    </citation>
    <scope>NUCLEOTIDE SEQUENCE [LARGE SCALE GENOMIC DNA]</scope>
    <source>
        <strain evidence="3 4">DSM 25661</strain>
    </source>
</reference>
<dbReference type="Proteomes" id="UP000184462">
    <property type="component" value="Unassembled WGS sequence"/>
</dbReference>
<evidence type="ECO:0000256" key="1">
    <source>
        <dbReference type="PROSITE-ProRule" id="PRU00339"/>
    </source>
</evidence>
<dbReference type="OrthoDB" id="594666at2"/>
<keyword evidence="1" id="KW-0802">TPR repeat</keyword>
<dbReference type="Gene3D" id="1.25.40.10">
    <property type="entry name" value="Tetratricopeptide repeat domain"/>
    <property type="match status" value="1"/>
</dbReference>
<dbReference type="RefSeq" id="WP_073192281.1">
    <property type="nucleotide sequence ID" value="NZ_FQTW01000002.1"/>
</dbReference>
<keyword evidence="2" id="KW-0175">Coiled coil</keyword>
<evidence type="ECO:0000313" key="3">
    <source>
        <dbReference type="EMBL" id="SHE52707.1"/>
    </source>
</evidence>
<accession>A0A1M4U7Y5</accession>
<dbReference type="InterPro" id="IPR019734">
    <property type="entry name" value="TPR_rpt"/>
</dbReference>